<organism evidence="3 4">
    <name type="scientific">Nocardia arthritidis</name>
    <dbReference type="NCBI Taxonomy" id="228602"/>
    <lineage>
        <taxon>Bacteria</taxon>
        <taxon>Bacillati</taxon>
        <taxon>Actinomycetota</taxon>
        <taxon>Actinomycetes</taxon>
        <taxon>Mycobacteriales</taxon>
        <taxon>Nocardiaceae</taxon>
        <taxon>Nocardia</taxon>
    </lineage>
</organism>
<feature type="domain" description="Mycothiol-dependent maleylpyruvate isomerase metal-binding" evidence="2">
    <location>
        <begin position="59"/>
        <end position="134"/>
    </location>
</feature>
<accession>A0A6G9YLW3</accession>
<dbReference type="AlphaFoldDB" id="A0A6G9YLW3"/>
<feature type="region of interest" description="Disordered" evidence="1">
    <location>
        <begin position="1"/>
        <end position="29"/>
    </location>
</feature>
<dbReference type="InterPro" id="IPR017519">
    <property type="entry name" value="CHP03085"/>
</dbReference>
<dbReference type="EMBL" id="CP046172">
    <property type="protein sequence ID" value="QIS14269.1"/>
    <property type="molecule type" value="Genomic_DNA"/>
</dbReference>
<proteinExistence type="predicted"/>
<dbReference type="KEGG" id="nah:F5544_32150"/>
<dbReference type="GO" id="GO:0046872">
    <property type="term" value="F:metal ion binding"/>
    <property type="evidence" value="ECO:0007669"/>
    <property type="project" value="InterPro"/>
</dbReference>
<reference evidence="3 4" key="1">
    <citation type="journal article" date="2019" name="ACS Chem. Biol.">
        <title>Identification and Mobilization of a Cryptic Antibiotic Biosynthesis Gene Locus from a Human-Pathogenic Nocardia Isolate.</title>
        <authorList>
            <person name="Herisse M."/>
            <person name="Ishida K."/>
            <person name="Porter J.L."/>
            <person name="Howden B."/>
            <person name="Hertweck C."/>
            <person name="Stinear T.P."/>
            <person name="Pidot S.J."/>
        </authorList>
    </citation>
    <scope>NUCLEOTIDE SEQUENCE [LARGE SCALE GENOMIC DNA]</scope>
    <source>
        <strain evidence="3 4">AUSMDU00012717</strain>
    </source>
</reference>
<gene>
    <name evidence="3" type="ORF">F5544_32150</name>
</gene>
<dbReference type="InterPro" id="IPR017517">
    <property type="entry name" value="Maleyloyr_isom"/>
</dbReference>
<dbReference type="NCBIfam" id="TIGR03083">
    <property type="entry name" value="maleylpyruvate isomerase family mycothiol-dependent enzyme"/>
    <property type="match status" value="1"/>
</dbReference>
<dbReference type="InterPro" id="IPR034660">
    <property type="entry name" value="DinB/YfiT-like"/>
</dbReference>
<dbReference type="InterPro" id="IPR024344">
    <property type="entry name" value="MDMPI_metal-binding"/>
</dbReference>
<keyword evidence="4" id="KW-1185">Reference proteome</keyword>
<evidence type="ECO:0000259" key="2">
    <source>
        <dbReference type="Pfam" id="PF11716"/>
    </source>
</evidence>
<evidence type="ECO:0000256" key="1">
    <source>
        <dbReference type="SAM" id="MobiDB-lite"/>
    </source>
</evidence>
<feature type="compositionally biased region" description="Polar residues" evidence="1">
    <location>
        <begin position="15"/>
        <end position="26"/>
    </location>
</feature>
<evidence type="ECO:0000313" key="4">
    <source>
        <dbReference type="Proteomes" id="UP000503540"/>
    </source>
</evidence>
<evidence type="ECO:0000313" key="3">
    <source>
        <dbReference type="EMBL" id="QIS14269.1"/>
    </source>
</evidence>
<dbReference type="Proteomes" id="UP000503540">
    <property type="component" value="Chromosome"/>
</dbReference>
<protein>
    <submittedName>
        <fullName evidence="3">TIGR03085 family protein</fullName>
    </submittedName>
</protein>
<name>A0A6G9YLW3_9NOCA</name>
<dbReference type="SUPFAM" id="SSF109854">
    <property type="entry name" value="DinB/YfiT-like putative metalloenzymes"/>
    <property type="match status" value="1"/>
</dbReference>
<sequence length="260" mass="28403">MPGSPRYAPDRPVSSAISRGQGSSCGETARAEPVSYLPCDADDRYVQRVTPGQRTLAQRERQALVATMAAAGPDAPTLCGTWLVRDLAAHLVVRERRPDAAPGVMVPALAGYLEAVRTAYARRPFQQLLELVRTGPPWWSPLRPVDALVNSVEYFVHHEDVRRGAPGWEPRVLPVADERQLWNMLRRTASFGYRKAPVRVALVTPDGSELRVGAKSGATVTLRAPASELTLYSMGRGEVRVEITGEPAAVEALARFDRSV</sequence>
<dbReference type="Pfam" id="PF11716">
    <property type="entry name" value="MDMPI_N"/>
    <property type="match status" value="1"/>
</dbReference>
<dbReference type="NCBIfam" id="TIGR03085">
    <property type="entry name" value="TIGR03085 family metal-binding protein"/>
    <property type="match status" value="1"/>
</dbReference>